<reference evidence="8" key="1">
    <citation type="submission" date="2018-01" db="EMBL/GenBank/DDBJ databases">
        <title>Draft Genome Sequence of the Radioresistant Bacterium Deinococcus aerius TR0125, Isolated from the Higher Atmosphere above Japan.</title>
        <authorList>
            <person name="Satoh K."/>
            <person name="Arai H."/>
            <person name="Sanzen T."/>
            <person name="Kawaguchi Y."/>
            <person name="Hayashi H."/>
            <person name="Yokobori S."/>
            <person name="Yamagishi A."/>
            <person name="Oono Y."/>
            <person name="Narumi I."/>
        </authorList>
    </citation>
    <scope>NUCLEOTIDE SEQUENCE [LARGE SCALE GENOMIC DNA]</scope>
    <source>
        <strain evidence="8">TR0125</strain>
    </source>
</reference>
<sequence>MAEVLPAALAQGFGVSAAHLVGVSALSAFVLRQALDRHHPIVAVSAGVLADTLFITLGTTGLGTLLTHLPLLAPLAAGGGAAFLVWHGWKAFRTARSPKVLDRRTLSLLSYKEVWWPHRSGARKRGLGQARERAG</sequence>
<protein>
    <submittedName>
        <fullName evidence="7">Uncharacterized protein</fullName>
    </submittedName>
</protein>
<dbReference type="RefSeq" id="WP_103128146.1">
    <property type="nucleotide sequence ID" value="NZ_BFAG01000002.1"/>
</dbReference>
<dbReference type="Proteomes" id="UP000236569">
    <property type="component" value="Unassembled WGS sequence"/>
</dbReference>
<evidence type="ECO:0000256" key="6">
    <source>
        <dbReference type="SAM" id="Phobius"/>
    </source>
</evidence>
<comment type="subcellular location">
    <subcellularLocation>
        <location evidence="1">Cell membrane</location>
        <topology evidence="1">Multi-pass membrane protein</topology>
    </subcellularLocation>
</comment>
<evidence type="ECO:0000256" key="2">
    <source>
        <dbReference type="ARBA" id="ARBA00022475"/>
    </source>
</evidence>
<keyword evidence="4 6" id="KW-1133">Transmembrane helix</keyword>
<gene>
    <name evidence="7" type="ORF">DAERI_020262</name>
</gene>
<dbReference type="Pfam" id="PF01810">
    <property type="entry name" value="LysE"/>
    <property type="match status" value="1"/>
</dbReference>
<dbReference type="GO" id="GO:0005886">
    <property type="term" value="C:plasma membrane"/>
    <property type="evidence" value="ECO:0007669"/>
    <property type="project" value="UniProtKB-SubCell"/>
</dbReference>
<dbReference type="EMBL" id="BFAG01000002">
    <property type="protein sequence ID" value="GBF04665.1"/>
    <property type="molecule type" value="Genomic_DNA"/>
</dbReference>
<proteinExistence type="predicted"/>
<evidence type="ECO:0000256" key="4">
    <source>
        <dbReference type="ARBA" id="ARBA00022989"/>
    </source>
</evidence>
<name>A0A2I9DVX0_9DEIO</name>
<feature type="transmembrane region" description="Helical" evidence="6">
    <location>
        <begin position="43"/>
        <end position="65"/>
    </location>
</feature>
<feature type="transmembrane region" description="Helical" evidence="6">
    <location>
        <begin position="71"/>
        <end position="89"/>
    </location>
</feature>
<feature type="transmembrane region" description="Helical" evidence="6">
    <location>
        <begin position="12"/>
        <end position="31"/>
    </location>
</feature>
<dbReference type="AlphaFoldDB" id="A0A2I9DVX0"/>
<evidence type="ECO:0000256" key="1">
    <source>
        <dbReference type="ARBA" id="ARBA00004651"/>
    </source>
</evidence>
<dbReference type="InterPro" id="IPR001123">
    <property type="entry name" value="LeuE-type"/>
</dbReference>
<keyword evidence="5 6" id="KW-0472">Membrane</keyword>
<keyword evidence="8" id="KW-1185">Reference proteome</keyword>
<keyword evidence="2" id="KW-1003">Cell membrane</keyword>
<evidence type="ECO:0000313" key="8">
    <source>
        <dbReference type="Proteomes" id="UP000236569"/>
    </source>
</evidence>
<dbReference type="GO" id="GO:0006865">
    <property type="term" value="P:amino acid transport"/>
    <property type="evidence" value="ECO:0007669"/>
    <property type="project" value="InterPro"/>
</dbReference>
<evidence type="ECO:0000256" key="3">
    <source>
        <dbReference type="ARBA" id="ARBA00022692"/>
    </source>
</evidence>
<accession>A0A2I9DVX0</accession>
<dbReference type="OrthoDB" id="5638726at2"/>
<organism evidence="7 8">
    <name type="scientific">Deinococcus aerius</name>
    <dbReference type="NCBI Taxonomy" id="200253"/>
    <lineage>
        <taxon>Bacteria</taxon>
        <taxon>Thermotogati</taxon>
        <taxon>Deinococcota</taxon>
        <taxon>Deinococci</taxon>
        <taxon>Deinococcales</taxon>
        <taxon>Deinococcaceae</taxon>
        <taxon>Deinococcus</taxon>
    </lineage>
</organism>
<comment type="caution">
    <text evidence="7">The sequence shown here is derived from an EMBL/GenBank/DDBJ whole genome shotgun (WGS) entry which is preliminary data.</text>
</comment>
<evidence type="ECO:0000256" key="5">
    <source>
        <dbReference type="ARBA" id="ARBA00023136"/>
    </source>
</evidence>
<evidence type="ECO:0000313" key="7">
    <source>
        <dbReference type="EMBL" id="GBF04665.1"/>
    </source>
</evidence>
<keyword evidence="3 6" id="KW-0812">Transmembrane</keyword>